<evidence type="ECO:0000256" key="1">
    <source>
        <dbReference type="SAM" id="SignalP"/>
    </source>
</evidence>
<gene>
    <name evidence="2" type="ORF">KHU32_05755</name>
</gene>
<evidence type="ECO:0000313" key="2">
    <source>
        <dbReference type="EMBL" id="MBS7810432.1"/>
    </source>
</evidence>
<reference evidence="2 3" key="1">
    <citation type="submission" date="2021-05" db="EMBL/GenBank/DDBJ databases">
        <title>Roseococcus sp. XZZS9, whole genome shotgun sequencing project.</title>
        <authorList>
            <person name="Zhao G."/>
            <person name="Shen L."/>
        </authorList>
    </citation>
    <scope>NUCLEOTIDE SEQUENCE [LARGE SCALE GENOMIC DNA]</scope>
    <source>
        <strain evidence="2 3">XZZS9</strain>
    </source>
</reference>
<keyword evidence="1" id="KW-0732">Signal</keyword>
<dbReference type="InterPro" id="IPR019613">
    <property type="entry name" value="DUF4198"/>
</dbReference>
<evidence type="ECO:0000313" key="3">
    <source>
        <dbReference type="Proteomes" id="UP000766336"/>
    </source>
</evidence>
<dbReference type="RefSeq" id="WP_213669050.1">
    <property type="nucleotide sequence ID" value="NZ_JAHCDA010000001.1"/>
</dbReference>
<keyword evidence="3" id="KW-1185">Reference proteome</keyword>
<protein>
    <submittedName>
        <fullName evidence="2">DUF4198 domain-containing protein</fullName>
    </submittedName>
</protein>
<accession>A0ABS5Q9Q1</accession>
<comment type="caution">
    <text evidence="2">The sequence shown here is derived from an EMBL/GenBank/DDBJ whole genome shotgun (WGS) entry which is preliminary data.</text>
</comment>
<proteinExistence type="predicted"/>
<dbReference type="EMBL" id="JAHCDA010000001">
    <property type="protein sequence ID" value="MBS7810432.1"/>
    <property type="molecule type" value="Genomic_DNA"/>
</dbReference>
<name>A0ABS5Q9Q1_9PROT</name>
<feature type="signal peptide" evidence="1">
    <location>
        <begin position="1"/>
        <end position="23"/>
    </location>
</feature>
<organism evidence="2 3">
    <name type="scientific">Roseococcus pinisoli</name>
    <dbReference type="NCBI Taxonomy" id="2835040"/>
    <lineage>
        <taxon>Bacteria</taxon>
        <taxon>Pseudomonadati</taxon>
        <taxon>Pseudomonadota</taxon>
        <taxon>Alphaproteobacteria</taxon>
        <taxon>Acetobacterales</taxon>
        <taxon>Roseomonadaceae</taxon>
        <taxon>Roseococcus</taxon>
    </lineage>
</organism>
<dbReference type="Proteomes" id="UP000766336">
    <property type="component" value="Unassembled WGS sequence"/>
</dbReference>
<feature type="chain" id="PRO_5047291009" evidence="1">
    <location>
        <begin position="24"/>
        <end position="226"/>
    </location>
</feature>
<sequence>MFKNGLPMLVMTALVTLASSALAHQLWLERDGDGARLYFGEPVDNLRERSGALLDRITGPRIFATDPAAALPVTRREDHIAATLPAGTGDIRMIEDTLAPFGRAGSPDRTRAVMLAREGRTETRGVLDLELVPVTANGNEFTLMFRGQPLPRTEVTLVAPPLWERKLRTDAEGRVTFETPWAGRYVAEAAHVDNQAGGTGEGAYTRQRFVSTLSFAVRDGIAWPAR</sequence>
<dbReference type="Pfam" id="PF10670">
    <property type="entry name" value="DUF4198"/>
    <property type="match status" value="1"/>
</dbReference>